<name>F4PR08_CACFS</name>
<sequence>MLIYITDKVYVDQTNLLVLVIGKRQHSELFGELLAHIRASQTIDNYDTRTTYYFSLPDTTAMFKSFSAWFAPDVPSDIRSKWRSNGGNLTSGYESAYFWFVNDIYQKDAYQIITGDYGKTVHAIQYHWVGHCLESESLQSCVGYLVSRLEAASNEHLYLERLEKDTLEEERRKLQTLTEDDLDLNLNYNLFGGGGGGGGDKSFTHIDDSSYDNIKPLFSSITSPRTDRSIYGDYSNFYNINQSTESIAMVSSTPIKEYNKNDFSVTIMDTPKQKQQPIRMQSLTLSPTQSIGSPPHYQQQQQAISPPPPSSFSTFDSDDDDEKKKKKKTTIMIPIQYEHQEISEDSNDNFITLPSDLPKINQYTNYQNNEKNNNNNIHIDLNEDRQQHRNNNNNNNNNSSHFHTNNNNSFRNLLKKAEKQEDIDLIDNGSDDDVIGEDFYRYPIRNTNNNNNHVHNINQTDSPFKPTQQQQQTQRAQVDKSPYFPTTSNTYQQPKQPKQQQQQYSNNKSAISLDDDDVEDPISQSPPWSSKPFQNNQNNQNNNNNLKGRNNNNIYNNNNQYKSIMSSPPPSPSKISKPTPIPIKSPTKPTIIDLDD</sequence>
<dbReference type="Proteomes" id="UP000007797">
    <property type="component" value="Unassembled WGS sequence"/>
</dbReference>
<dbReference type="STRING" id="1054147.F4PR08"/>
<feature type="region of interest" description="Disordered" evidence="1">
    <location>
        <begin position="446"/>
        <end position="596"/>
    </location>
</feature>
<dbReference type="EMBL" id="GL883010">
    <property type="protein sequence ID" value="EGG22065.1"/>
    <property type="molecule type" value="Genomic_DNA"/>
</dbReference>
<dbReference type="RefSeq" id="XP_004359916.1">
    <property type="nucleotide sequence ID" value="XM_004359859.1"/>
</dbReference>
<feature type="compositionally biased region" description="Low complexity" evidence="1">
    <location>
        <begin position="492"/>
        <end position="503"/>
    </location>
</feature>
<dbReference type="AlphaFoldDB" id="F4PR08"/>
<evidence type="ECO:0000313" key="3">
    <source>
        <dbReference type="Proteomes" id="UP000007797"/>
    </source>
</evidence>
<feature type="compositionally biased region" description="Low complexity" evidence="1">
    <location>
        <begin position="573"/>
        <end position="596"/>
    </location>
</feature>
<reference evidence="3" key="1">
    <citation type="journal article" date="2011" name="Genome Res.">
        <title>Phylogeny-wide analysis of social amoeba genomes highlights ancient origins for complex intercellular communication.</title>
        <authorList>
            <person name="Heidel A.J."/>
            <person name="Lawal H.M."/>
            <person name="Felder M."/>
            <person name="Schilde C."/>
            <person name="Helps N.R."/>
            <person name="Tunggal B."/>
            <person name="Rivero F."/>
            <person name="John U."/>
            <person name="Schleicher M."/>
            <person name="Eichinger L."/>
            <person name="Platzer M."/>
            <person name="Noegel A.A."/>
            <person name="Schaap P."/>
            <person name="Gloeckner G."/>
        </authorList>
    </citation>
    <scope>NUCLEOTIDE SEQUENCE [LARGE SCALE GENOMIC DNA]</scope>
    <source>
        <strain evidence="3">SH3</strain>
    </source>
</reference>
<evidence type="ECO:0000313" key="2">
    <source>
        <dbReference type="EMBL" id="EGG22065.1"/>
    </source>
</evidence>
<feature type="region of interest" description="Disordered" evidence="1">
    <location>
        <begin position="286"/>
        <end position="332"/>
    </location>
</feature>
<proteinExistence type="predicted"/>
<organism evidence="2 3">
    <name type="scientific">Cavenderia fasciculata</name>
    <name type="common">Slime mold</name>
    <name type="synonym">Dictyostelium fasciculatum</name>
    <dbReference type="NCBI Taxonomy" id="261658"/>
    <lineage>
        <taxon>Eukaryota</taxon>
        <taxon>Amoebozoa</taxon>
        <taxon>Evosea</taxon>
        <taxon>Eumycetozoa</taxon>
        <taxon>Dictyostelia</taxon>
        <taxon>Acytosteliales</taxon>
        <taxon>Cavenderiaceae</taxon>
        <taxon>Cavenderia</taxon>
    </lineage>
</organism>
<feature type="compositionally biased region" description="Low complexity" evidence="1">
    <location>
        <begin position="446"/>
        <end position="458"/>
    </location>
</feature>
<protein>
    <submittedName>
        <fullName evidence="2">Uncharacterized protein</fullName>
    </submittedName>
</protein>
<evidence type="ECO:0000256" key="1">
    <source>
        <dbReference type="SAM" id="MobiDB-lite"/>
    </source>
</evidence>
<feature type="compositionally biased region" description="Low complexity" evidence="1">
    <location>
        <begin position="389"/>
        <end position="408"/>
    </location>
</feature>
<dbReference type="OrthoDB" id="10667655at2759"/>
<dbReference type="KEGG" id="dfa:DFA_01955"/>
<feature type="compositionally biased region" description="Low complexity" evidence="1">
    <location>
        <begin position="293"/>
        <end position="304"/>
    </location>
</feature>
<accession>F4PR08</accession>
<dbReference type="GeneID" id="14873140"/>
<feature type="compositionally biased region" description="Low complexity" evidence="1">
    <location>
        <begin position="534"/>
        <end position="566"/>
    </location>
</feature>
<feature type="region of interest" description="Disordered" evidence="1">
    <location>
        <begin position="386"/>
        <end position="408"/>
    </location>
</feature>
<gene>
    <name evidence="2" type="ORF">DFA_01955</name>
</gene>
<feature type="compositionally biased region" description="Polar residues" evidence="1">
    <location>
        <begin position="522"/>
        <end position="533"/>
    </location>
</feature>
<keyword evidence="3" id="KW-1185">Reference proteome</keyword>